<feature type="compositionally biased region" description="Basic and acidic residues" evidence="1">
    <location>
        <begin position="227"/>
        <end position="241"/>
    </location>
</feature>
<dbReference type="PANTHER" id="PTHR42648:SF32">
    <property type="entry name" value="RIBONUCLEASE H-LIKE DOMAIN, GAG-PRE-INTEGRASE DOMAIN PROTEIN-RELATED"/>
    <property type="match status" value="1"/>
</dbReference>
<feature type="compositionally biased region" description="Pro residues" evidence="1">
    <location>
        <begin position="244"/>
        <end position="257"/>
    </location>
</feature>
<feature type="domain" description="GAG-pre-integrase" evidence="2">
    <location>
        <begin position="496"/>
        <end position="545"/>
    </location>
</feature>
<name>A0A6L2MNL6_TANCI</name>
<dbReference type="InterPro" id="IPR025724">
    <property type="entry name" value="GAG-pre-integrase_dom"/>
</dbReference>
<comment type="caution">
    <text evidence="3">The sequence shown here is derived from an EMBL/GenBank/DDBJ whole genome shotgun (WGS) entry which is preliminary data.</text>
</comment>
<organism evidence="3">
    <name type="scientific">Tanacetum cinerariifolium</name>
    <name type="common">Dalmatian daisy</name>
    <name type="synonym">Chrysanthemum cinerariifolium</name>
    <dbReference type="NCBI Taxonomy" id="118510"/>
    <lineage>
        <taxon>Eukaryota</taxon>
        <taxon>Viridiplantae</taxon>
        <taxon>Streptophyta</taxon>
        <taxon>Embryophyta</taxon>
        <taxon>Tracheophyta</taxon>
        <taxon>Spermatophyta</taxon>
        <taxon>Magnoliopsida</taxon>
        <taxon>eudicotyledons</taxon>
        <taxon>Gunneridae</taxon>
        <taxon>Pentapetalae</taxon>
        <taxon>asterids</taxon>
        <taxon>campanulids</taxon>
        <taxon>Asterales</taxon>
        <taxon>Asteraceae</taxon>
        <taxon>Asteroideae</taxon>
        <taxon>Anthemideae</taxon>
        <taxon>Anthemidinae</taxon>
        <taxon>Tanacetum</taxon>
    </lineage>
</organism>
<dbReference type="EMBL" id="BKCJ010007100">
    <property type="protein sequence ID" value="GEU75538.1"/>
    <property type="molecule type" value="Genomic_DNA"/>
</dbReference>
<evidence type="ECO:0000259" key="2">
    <source>
        <dbReference type="Pfam" id="PF13976"/>
    </source>
</evidence>
<protein>
    <submittedName>
        <fullName evidence="3">Retrovirus-related Pol polyprotein from transposon TNT 1-94</fullName>
    </submittedName>
</protein>
<sequence length="769" mass="86911">MVAYLSKADASEGFNQIIDFLNESSLKYALTVNPNIYVSCIKQFWTTVAVKQVHGVTRLQALVDRKKVVVTEATIREALRLDDAEGVDCLPNEEIFSKLVRMGYEKPFTKLTFYKDFFSSQWKFLIHIILHCMSAKRTSWNEFSSSMASAIICLSSGDLSTHSTKYTSPALTHKVFANMRRVEKGFFEVETPLFEGMLVEQEIDKEGDADEHVEEVNTSDAAEGDDSAAHREVPTVAEEHSSPFPTPPTPPPQPPQDIPSTSQGRMIAEMEQNDVVVLKDDKEEDKEVSDAIKNVKQAKDETEPAKVQEVVDVVTTAKLITDLVTTASETVTAANVIITTTEAQVPAATTATLTAAPVRVAATLSRRRKGVVIRNPDEESNKSTIILAKTKSKDKDIDWDEAIEHVKLKAKEDPTLDYFKGMSYDDIRIIFEAKFNSNVAFLLKKKEQIEEDENIALQTINETLAEKAAKRRKLDEEIITFTTTQLILLVEMRVKDPSSKDLTHMILGHANMCLIQSLASKELARNLPKFKFDQHFCNACKIGKQAHASHKAKNIVSTTRCLELLHMDLFCPSAIRSYGGNCYTLVIVDDYSSKAYIIVKKHTRKVDESFNVIFDETPSASKTSPMVDDDLDEEEAIKFTKKKNLENYIEDETLEIDEIVNIKESRRLSQNNLQGTRTEFGFKRAFATLFGQDIETFTGTMFLNVEQPKKQLDKEDFQEIGSMNTKLAILEFHATLIQHMESVKKSIDERAQHKREYDSWMNERQMQSS</sequence>
<feature type="region of interest" description="Disordered" evidence="1">
    <location>
        <begin position="206"/>
        <end position="261"/>
    </location>
</feature>
<dbReference type="PANTHER" id="PTHR42648">
    <property type="entry name" value="TRANSPOSASE, PUTATIVE-RELATED"/>
    <property type="match status" value="1"/>
</dbReference>
<gene>
    <name evidence="3" type="ORF">Tci_047516</name>
</gene>
<proteinExistence type="predicted"/>
<dbReference type="Pfam" id="PF13976">
    <property type="entry name" value="gag_pre-integrs"/>
    <property type="match status" value="1"/>
</dbReference>
<evidence type="ECO:0000313" key="3">
    <source>
        <dbReference type="EMBL" id="GEU75538.1"/>
    </source>
</evidence>
<reference evidence="3" key="1">
    <citation type="journal article" date="2019" name="Sci. Rep.">
        <title>Draft genome of Tanacetum cinerariifolium, the natural source of mosquito coil.</title>
        <authorList>
            <person name="Yamashiro T."/>
            <person name="Shiraishi A."/>
            <person name="Satake H."/>
            <person name="Nakayama K."/>
        </authorList>
    </citation>
    <scope>NUCLEOTIDE SEQUENCE</scope>
</reference>
<dbReference type="InterPro" id="IPR039537">
    <property type="entry name" value="Retrotran_Ty1/copia-like"/>
</dbReference>
<accession>A0A6L2MNL6</accession>
<evidence type="ECO:0000256" key="1">
    <source>
        <dbReference type="SAM" id="MobiDB-lite"/>
    </source>
</evidence>
<dbReference type="AlphaFoldDB" id="A0A6L2MNL6"/>